<dbReference type="SUPFAM" id="SSF50341">
    <property type="entry name" value="CheW-like"/>
    <property type="match status" value="1"/>
</dbReference>
<dbReference type="PROSITE" id="PS50894">
    <property type="entry name" value="HPT"/>
    <property type="match status" value="1"/>
</dbReference>
<keyword evidence="4" id="KW-0145">Chemotaxis</keyword>
<evidence type="ECO:0000259" key="16">
    <source>
        <dbReference type="PROSITE" id="PS50894"/>
    </source>
</evidence>
<evidence type="ECO:0000256" key="11">
    <source>
        <dbReference type="ARBA" id="ARBA00035100"/>
    </source>
</evidence>
<feature type="coiled-coil region" evidence="13">
    <location>
        <begin position="141"/>
        <end position="168"/>
    </location>
</feature>
<keyword evidence="8" id="KW-0418">Kinase</keyword>
<evidence type="ECO:0000256" key="8">
    <source>
        <dbReference type="ARBA" id="ARBA00022777"/>
    </source>
</evidence>
<organism evidence="17 18">
    <name type="scientific">Halobacteriovorax marinus</name>
    <dbReference type="NCBI Taxonomy" id="97084"/>
    <lineage>
        <taxon>Bacteria</taxon>
        <taxon>Pseudomonadati</taxon>
        <taxon>Bdellovibrionota</taxon>
        <taxon>Bacteriovoracia</taxon>
        <taxon>Bacteriovoracales</taxon>
        <taxon>Halobacteriovoraceae</taxon>
        <taxon>Halobacteriovorax</taxon>
    </lineage>
</organism>
<comment type="caution">
    <text evidence="17">The sequence shown here is derived from an EMBL/GenBank/DDBJ whole genome shotgun (WGS) entry which is preliminary data.</text>
</comment>
<evidence type="ECO:0000256" key="9">
    <source>
        <dbReference type="ARBA" id="ARBA00022840"/>
    </source>
</evidence>
<dbReference type="AlphaFoldDB" id="A0A1Y5F9U4"/>
<dbReference type="Gene3D" id="3.30.565.10">
    <property type="entry name" value="Histidine kinase-like ATPase, C-terminal domain"/>
    <property type="match status" value="1"/>
</dbReference>
<dbReference type="Gene3D" id="1.20.120.160">
    <property type="entry name" value="HPT domain"/>
    <property type="match status" value="1"/>
</dbReference>
<evidence type="ECO:0000256" key="3">
    <source>
        <dbReference type="ARBA" id="ARBA00021495"/>
    </source>
</evidence>
<comment type="function">
    <text evidence="11">Involved in the transmission of sensory signals from the chemoreceptors to the flagellar motors. CheA is autophosphorylated; it can transfer its phosphate group to either CheB or CheY.</text>
</comment>
<dbReference type="InterPro" id="IPR004105">
    <property type="entry name" value="CheA-like_dim"/>
</dbReference>
<dbReference type="EC" id="2.7.13.3" evidence="2"/>
<evidence type="ECO:0000256" key="5">
    <source>
        <dbReference type="ARBA" id="ARBA00022553"/>
    </source>
</evidence>
<accession>A0A1Y5F9U4</accession>
<dbReference type="GO" id="GO:0005524">
    <property type="term" value="F:ATP binding"/>
    <property type="evidence" value="ECO:0007669"/>
    <property type="project" value="UniProtKB-KW"/>
</dbReference>
<evidence type="ECO:0000256" key="6">
    <source>
        <dbReference type="ARBA" id="ARBA00022679"/>
    </source>
</evidence>
<reference evidence="18" key="1">
    <citation type="journal article" date="2017" name="Proc. Natl. Acad. Sci. U.S.A.">
        <title>Simulation of Deepwater Horizon oil plume reveals substrate specialization within a complex community of hydrocarbon-degraders.</title>
        <authorList>
            <person name="Hu P."/>
            <person name="Dubinsky E.A."/>
            <person name="Probst A.J."/>
            <person name="Wang J."/>
            <person name="Sieber C.M.K."/>
            <person name="Tom L.M."/>
            <person name="Gardinali P."/>
            <person name="Banfield J.F."/>
            <person name="Atlas R.M."/>
            <person name="Andersen G.L."/>
        </authorList>
    </citation>
    <scope>NUCLEOTIDE SEQUENCE [LARGE SCALE GENOMIC DNA]</scope>
</reference>
<dbReference type="SUPFAM" id="SSF55874">
    <property type="entry name" value="ATPase domain of HSP90 chaperone/DNA topoisomerase II/histidine kinase"/>
    <property type="match status" value="1"/>
</dbReference>
<evidence type="ECO:0000256" key="13">
    <source>
        <dbReference type="SAM" id="Coils"/>
    </source>
</evidence>
<keyword evidence="7" id="KW-0547">Nucleotide-binding</keyword>
<dbReference type="PANTHER" id="PTHR43395:SF10">
    <property type="entry name" value="CHEMOTAXIS PROTEIN CHEA"/>
    <property type="match status" value="1"/>
</dbReference>
<proteinExistence type="predicted"/>
<dbReference type="EMBL" id="MAAO01000008">
    <property type="protein sequence ID" value="OUR95439.1"/>
    <property type="molecule type" value="Genomic_DNA"/>
</dbReference>
<dbReference type="InterPro" id="IPR003594">
    <property type="entry name" value="HATPase_dom"/>
</dbReference>
<keyword evidence="5 12" id="KW-0597">Phosphoprotein</keyword>
<keyword evidence="9" id="KW-0067">ATP-binding</keyword>
<dbReference type="PROSITE" id="PS50851">
    <property type="entry name" value="CHEW"/>
    <property type="match status" value="1"/>
</dbReference>
<evidence type="ECO:0000256" key="4">
    <source>
        <dbReference type="ARBA" id="ARBA00022500"/>
    </source>
</evidence>
<evidence type="ECO:0000259" key="15">
    <source>
        <dbReference type="PROSITE" id="PS50851"/>
    </source>
</evidence>
<dbReference type="Proteomes" id="UP000196531">
    <property type="component" value="Unassembled WGS sequence"/>
</dbReference>
<name>A0A1Y5F9U4_9BACT</name>
<keyword evidence="13" id="KW-0175">Coiled coil</keyword>
<dbReference type="PROSITE" id="PS50109">
    <property type="entry name" value="HIS_KIN"/>
    <property type="match status" value="1"/>
</dbReference>
<dbReference type="SUPFAM" id="SSF47226">
    <property type="entry name" value="Histidine-containing phosphotransfer domain, HPT domain"/>
    <property type="match status" value="1"/>
</dbReference>
<dbReference type="FunFam" id="3.30.565.10:FF:000016">
    <property type="entry name" value="Chemotaxis protein CheA, putative"/>
    <property type="match status" value="1"/>
</dbReference>
<dbReference type="InterPro" id="IPR037006">
    <property type="entry name" value="CheA-like_homodim_sf"/>
</dbReference>
<protein>
    <recommendedName>
        <fullName evidence="3">Chemotaxis protein CheA</fullName>
        <ecNumber evidence="2">2.7.13.3</ecNumber>
    </recommendedName>
</protein>
<dbReference type="InterPro" id="IPR002545">
    <property type="entry name" value="CheW-lke_dom"/>
</dbReference>
<dbReference type="Pfam" id="PF01584">
    <property type="entry name" value="CheW"/>
    <property type="match status" value="1"/>
</dbReference>
<dbReference type="GO" id="GO:0005737">
    <property type="term" value="C:cytoplasm"/>
    <property type="evidence" value="ECO:0007669"/>
    <property type="project" value="InterPro"/>
</dbReference>
<dbReference type="GO" id="GO:0006935">
    <property type="term" value="P:chemotaxis"/>
    <property type="evidence" value="ECO:0007669"/>
    <property type="project" value="UniProtKB-KW"/>
</dbReference>
<feature type="domain" description="HPt" evidence="16">
    <location>
        <begin position="4"/>
        <end position="108"/>
    </location>
</feature>
<dbReference type="InterPro" id="IPR051315">
    <property type="entry name" value="Bact_Chemotaxis_CheA"/>
</dbReference>
<dbReference type="SMART" id="SM00387">
    <property type="entry name" value="HATPase_c"/>
    <property type="match status" value="1"/>
</dbReference>
<dbReference type="Gene3D" id="2.30.30.40">
    <property type="entry name" value="SH3 Domains"/>
    <property type="match status" value="1"/>
</dbReference>
<dbReference type="InterPro" id="IPR004358">
    <property type="entry name" value="Sig_transdc_His_kin-like_C"/>
</dbReference>
<evidence type="ECO:0000313" key="17">
    <source>
        <dbReference type="EMBL" id="OUR95439.1"/>
    </source>
</evidence>
<dbReference type="InterPro" id="IPR036890">
    <property type="entry name" value="HATPase_C_sf"/>
</dbReference>
<dbReference type="SMART" id="SM00260">
    <property type="entry name" value="CheW"/>
    <property type="match status" value="1"/>
</dbReference>
<gene>
    <name evidence="17" type="ORF">A9Q84_16535</name>
</gene>
<evidence type="ECO:0000256" key="10">
    <source>
        <dbReference type="ARBA" id="ARBA00023012"/>
    </source>
</evidence>
<keyword evidence="10" id="KW-0902">Two-component regulatory system</keyword>
<feature type="domain" description="CheW-like" evidence="15">
    <location>
        <begin position="485"/>
        <end position="620"/>
    </location>
</feature>
<evidence type="ECO:0000313" key="18">
    <source>
        <dbReference type="Proteomes" id="UP000196531"/>
    </source>
</evidence>
<evidence type="ECO:0000256" key="7">
    <source>
        <dbReference type="ARBA" id="ARBA00022741"/>
    </source>
</evidence>
<dbReference type="Pfam" id="PF02518">
    <property type="entry name" value="HATPase_c"/>
    <property type="match status" value="1"/>
</dbReference>
<dbReference type="InterPro" id="IPR005467">
    <property type="entry name" value="His_kinase_dom"/>
</dbReference>
<dbReference type="Pfam" id="PF02895">
    <property type="entry name" value="H-kinase_dim"/>
    <property type="match status" value="1"/>
</dbReference>
<dbReference type="CDD" id="cd00088">
    <property type="entry name" value="HPT"/>
    <property type="match status" value="1"/>
</dbReference>
<dbReference type="SMART" id="SM00073">
    <property type="entry name" value="HPT"/>
    <property type="match status" value="1"/>
</dbReference>
<comment type="catalytic activity">
    <reaction evidence="1">
        <text>ATP + protein L-histidine = ADP + protein N-phospho-L-histidine.</text>
        <dbReference type="EC" id="2.7.13.3"/>
    </reaction>
</comment>
<evidence type="ECO:0000256" key="12">
    <source>
        <dbReference type="PROSITE-ProRule" id="PRU00110"/>
    </source>
</evidence>
<feature type="domain" description="Histidine kinase" evidence="14">
    <location>
        <begin position="283"/>
        <end position="483"/>
    </location>
</feature>
<dbReference type="SUPFAM" id="SSF47384">
    <property type="entry name" value="Homodimeric domain of signal transducing histidine kinase"/>
    <property type="match status" value="1"/>
</dbReference>
<evidence type="ECO:0000256" key="2">
    <source>
        <dbReference type="ARBA" id="ARBA00012438"/>
    </source>
</evidence>
<dbReference type="Gene3D" id="1.10.287.560">
    <property type="entry name" value="Histidine kinase CheA-like, homodimeric domain"/>
    <property type="match status" value="1"/>
</dbReference>
<sequence>MSGIDDFLIEIRQDFIEEARDMIEEAEGCFLSYEKDPNNSKTMDEILRLFHSLKGSSSAVKFDRLGEFCHHAEDFIIKIRDGVIAKDQKVADTLLLFSDTIKKALIALTHGNEEGVYDEGFRAIAYYEGDETVTYEGTVKSEKFEDVIEDLEEFINEVEEDIETTIKKDSSISDEEALQLLADMDPDFYSKTETEKNNKKESLLQIESIVEVKEETTEASIEVNKVTTSSSNKNESIKVNLDKIDSLLDYFGEQVIWQKKLSYLIDDGIEKNIEEIKTTSANLDKITLDLQQTAITLRMISLKQIFGRLERVARETSKKVSKNIVFIKTGEASELDKTIADCLVDPLTHMVRNAIDHGLETNEERLRLGKTKEGKVELKAFRQGGFFYIEIIDDGRGLNKDQILVKAIEKGIAKREVSYSDEQIYNFIFTNGFSTKNVASDVSGRGVGMDVVKKMFSDLKGTCEIHSEFGKGTRFVVKLPLALAMFQGCILRIGDKQFIMPNSDYSETEKIDLSLVETINDNKKVINYKNEVLPVICLKEKFKIEGLSTNPKTQIGAIIPYENEKYMMIFDELVSQERIVLKDLMPNVKNINGIAGGTILNDGRVALVLEMKQIVEHYKNVG</sequence>
<keyword evidence="6" id="KW-0808">Transferase</keyword>
<dbReference type="InterPro" id="IPR036061">
    <property type="entry name" value="CheW-like_dom_sf"/>
</dbReference>
<dbReference type="PANTHER" id="PTHR43395">
    <property type="entry name" value="SENSOR HISTIDINE KINASE CHEA"/>
    <property type="match status" value="1"/>
</dbReference>
<dbReference type="InterPro" id="IPR008207">
    <property type="entry name" value="Sig_transdc_His_kin_Hpt_dom"/>
</dbReference>
<dbReference type="InterPro" id="IPR036097">
    <property type="entry name" value="HisK_dim/P_sf"/>
</dbReference>
<feature type="modified residue" description="Phosphohistidine" evidence="12">
    <location>
        <position position="51"/>
    </location>
</feature>
<dbReference type="Pfam" id="PF01627">
    <property type="entry name" value="Hpt"/>
    <property type="match status" value="1"/>
</dbReference>
<evidence type="ECO:0000259" key="14">
    <source>
        <dbReference type="PROSITE" id="PS50109"/>
    </source>
</evidence>
<dbReference type="GO" id="GO:0000155">
    <property type="term" value="F:phosphorelay sensor kinase activity"/>
    <property type="evidence" value="ECO:0007669"/>
    <property type="project" value="InterPro"/>
</dbReference>
<dbReference type="PRINTS" id="PR00344">
    <property type="entry name" value="BCTRLSENSOR"/>
</dbReference>
<dbReference type="SMART" id="SM01231">
    <property type="entry name" value="H-kinase_dim"/>
    <property type="match status" value="1"/>
</dbReference>
<dbReference type="InterPro" id="IPR036641">
    <property type="entry name" value="HPT_dom_sf"/>
</dbReference>
<evidence type="ECO:0000256" key="1">
    <source>
        <dbReference type="ARBA" id="ARBA00000085"/>
    </source>
</evidence>